<organism evidence="2 3">
    <name type="scientific">Anaerorhabdus furcosa</name>
    <dbReference type="NCBI Taxonomy" id="118967"/>
    <lineage>
        <taxon>Bacteria</taxon>
        <taxon>Bacillati</taxon>
        <taxon>Bacillota</taxon>
        <taxon>Erysipelotrichia</taxon>
        <taxon>Erysipelotrichales</taxon>
        <taxon>Erysipelotrichaceae</taxon>
        <taxon>Anaerorhabdus</taxon>
    </lineage>
</organism>
<dbReference type="GO" id="GO:0015234">
    <property type="term" value="F:thiamine transmembrane transporter activity"/>
    <property type="evidence" value="ECO:0007669"/>
    <property type="project" value="InterPro"/>
</dbReference>
<dbReference type="Gene3D" id="1.10.1760.20">
    <property type="match status" value="1"/>
</dbReference>
<feature type="transmembrane region" description="Helical" evidence="1">
    <location>
        <begin position="12"/>
        <end position="31"/>
    </location>
</feature>
<accession>A0A1T4JTZ5</accession>
<keyword evidence="3" id="KW-1185">Reference proteome</keyword>
<protein>
    <submittedName>
        <fullName evidence="2">Thiamine transporter</fullName>
    </submittedName>
</protein>
<evidence type="ECO:0000313" key="3">
    <source>
        <dbReference type="Proteomes" id="UP000243297"/>
    </source>
</evidence>
<feature type="transmembrane region" description="Helical" evidence="1">
    <location>
        <begin position="109"/>
        <end position="133"/>
    </location>
</feature>
<dbReference type="OrthoDB" id="9795813at2"/>
<reference evidence="3" key="1">
    <citation type="submission" date="2017-02" db="EMBL/GenBank/DDBJ databases">
        <authorList>
            <person name="Varghese N."/>
            <person name="Submissions S."/>
        </authorList>
    </citation>
    <scope>NUCLEOTIDE SEQUENCE [LARGE SCALE GENOMIC DNA]</scope>
    <source>
        <strain evidence="3">ATCC 25662</strain>
    </source>
</reference>
<dbReference type="GO" id="GO:0005886">
    <property type="term" value="C:plasma membrane"/>
    <property type="evidence" value="ECO:0007669"/>
    <property type="project" value="InterPro"/>
</dbReference>
<dbReference type="InterPro" id="IPR012651">
    <property type="entry name" value="Thia_Transptr_ThiT"/>
</dbReference>
<keyword evidence="1" id="KW-0812">Transmembrane</keyword>
<dbReference type="AlphaFoldDB" id="A0A1T4JTZ5"/>
<keyword evidence="1" id="KW-0472">Membrane</keyword>
<evidence type="ECO:0000313" key="2">
    <source>
        <dbReference type="EMBL" id="SJZ33628.1"/>
    </source>
</evidence>
<sequence length="186" mass="20683">MKINVKDLSYMALYVALAVVLDYVSKFIPILQMPSGGSITLGLLPVFMASYHLGWKKGFSVGLLWWLVTSMMGLNEWYLNPIQYSLDYIIPSAICGMASAFPKMGKISNLYIGMAITMFVRFAGQVVSGVYYWPANEVAGSAGAWIYSMGYNFGFNFVTLIIAAILVPLIIHRLSTTKRFEFVGLK</sequence>
<keyword evidence="1" id="KW-1133">Transmembrane helix</keyword>
<dbReference type="Proteomes" id="UP000243297">
    <property type="component" value="Unassembled WGS sequence"/>
</dbReference>
<name>A0A1T4JTZ5_9FIRM</name>
<gene>
    <name evidence="2" type="ORF">SAMN02745191_0071</name>
</gene>
<evidence type="ECO:0000256" key="1">
    <source>
        <dbReference type="SAM" id="Phobius"/>
    </source>
</evidence>
<dbReference type="EMBL" id="FUWY01000001">
    <property type="protein sequence ID" value="SJZ33628.1"/>
    <property type="molecule type" value="Genomic_DNA"/>
</dbReference>
<feature type="transmembrane region" description="Helical" evidence="1">
    <location>
        <begin position="153"/>
        <end position="171"/>
    </location>
</feature>
<dbReference type="Pfam" id="PF09515">
    <property type="entry name" value="Thia_YuaJ"/>
    <property type="match status" value="1"/>
</dbReference>
<proteinExistence type="predicted"/>
<dbReference type="STRING" id="118967.SAMN02745191_0071"/>
<dbReference type="RefSeq" id="WP_078710538.1">
    <property type="nucleotide sequence ID" value="NZ_FUWY01000001.1"/>
</dbReference>